<evidence type="ECO:0008006" key="10">
    <source>
        <dbReference type="Google" id="ProtNLM"/>
    </source>
</evidence>
<comment type="similarity">
    <text evidence="2">Belongs to the RseB family.</text>
</comment>
<dbReference type="RefSeq" id="WP_126805447.1">
    <property type="nucleotide sequence ID" value="NZ_PIPP01000001.1"/>
</dbReference>
<dbReference type="GO" id="GO:0045152">
    <property type="term" value="F:antisigma factor binding"/>
    <property type="evidence" value="ECO:0007669"/>
    <property type="project" value="TreeGrafter"/>
</dbReference>
<keyword evidence="4" id="KW-0574">Periplasm</keyword>
<feature type="chain" id="PRO_5019109883" description="Negative regulator of sigma E activity" evidence="5">
    <location>
        <begin position="25"/>
        <end position="334"/>
    </location>
</feature>
<dbReference type="Gene3D" id="3.30.200.100">
    <property type="entry name" value="MucB/RseB, C-terminal domain"/>
    <property type="match status" value="1"/>
</dbReference>
<dbReference type="PIRSF" id="PIRSF005427">
    <property type="entry name" value="RseB"/>
    <property type="match status" value="1"/>
</dbReference>
<comment type="caution">
    <text evidence="8">The sequence shown here is derived from an EMBL/GenBank/DDBJ whole genome shotgun (WGS) entry which is preliminary data.</text>
</comment>
<dbReference type="GO" id="GO:0032885">
    <property type="term" value="P:regulation of polysaccharide biosynthetic process"/>
    <property type="evidence" value="ECO:0007669"/>
    <property type="project" value="TreeGrafter"/>
</dbReference>
<evidence type="ECO:0000256" key="5">
    <source>
        <dbReference type="SAM" id="SignalP"/>
    </source>
</evidence>
<dbReference type="OrthoDB" id="7067274at2"/>
<dbReference type="CDD" id="cd16327">
    <property type="entry name" value="RseB"/>
    <property type="match status" value="1"/>
</dbReference>
<dbReference type="Gene3D" id="2.50.20.10">
    <property type="entry name" value="Lipoprotein localisation LolA/LolB/LppX"/>
    <property type="match status" value="1"/>
</dbReference>
<dbReference type="InterPro" id="IPR038484">
    <property type="entry name" value="MucB/RseB_C_sf"/>
</dbReference>
<feature type="domain" description="MucB/RseB C-terminal" evidence="7">
    <location>
        <begin position="242"/>
        <end position="333"/>
    </location>
</feature>
<dbReference type="InterPro" id="IPR005588">
    <property type="entry name" value="MucB_RseB"/>
</dbReference>
<feature type="signal peptide" evidence="5">
    <location>
        <begin position="1"/>
        <end position="24"/>
    </location>
</feature>
<proteinExistence type="inferred from homology"/>
<dbReference type="Pfam" id="PF03888">
    <property type="entry name" value="MucB_RseB"/>
    <property type="match status" value="1"/>
</dbReference>
<evidence type="ECO:0000256" key="4">
    <source>
        <dbReference type="ARBA" id="ARBA00022764"/>
    </source>
</evidence>
<dbReference type="PANTHER" id="PTHR38782">
    <property type="match status" value="1"/>
</dbReference>
<keyword evidence="9" id="KW-1185">Reference proteome</keyword>
<comment type="subcellular location">
    <subcellularLocation>
        <location evidence="1">Periplasm</location>
    </subcellularLocation>
</comment>
<keyword evidence="3 5" id="KW-0732">Signal</keyword>
<evidence type="ECO:0000256" key="2">
    <source>
        <dbReference type="ARBA" id="ARBA00008150"/>
    </source>
</evidence>
<dbReference type="PANTHER" id="PTHR38782:SF1">
    <property type="entry name" value="SIGMA-E FACTOR REGULATORY PROTEIN RSEB"/>
    <property type="match status" value="1"/>
</dbReference>
<name>A0A432WWU0_9GAMM</name>
<gene>
    <name evidence="8" type="ORF">CWE13_00830</name>
</gene>
<sequence length="334" mass="37886">MHGYRYLLACAVTASSLICSSALAAAPQEELGATELRAGEQRALVEGERWFNLMQKALTEYNFNASLVHVQGQRIEMFRWLHGHTNENEELELLHSLNGPEIHIIRRGQTVSYFHSMSSPYSIRANTMFGPIPTAFFRDFSNIAEAYNAVPMGGARIMDRTTVHVRLIPKEQDRYGYSLWLDRESGMLLRMLTVSQEGEPLEQVQLTALEVTTELNSELEQVNELNLPPVVDDVHRSVDVRHDWQTNYIPRGFKLIRGNHHRLPITGIAADYYLYSDGLTRVSVYVSEDPEASANLRYNGLESLYSHSFADYSVTVVGRLPIATLQRIATSVRR</sequence>
<evidence type="ECO:0000259" key="7">
    <source>
        <dbReference type="Pfam" id="PF17188"/>
    </source>
</evidence>
<evidence type="ECO:0000313" key="8">
    <source>
        <dbReference type="EMBL" id="RUO38226.1"/>
    </source>
</evidence>
<dbReference type="InterPro" id="IPR033434">
    <property type="entry name" value="MucB/RseB_N"/>
</dbReference>
<dbReference type="AlphaFoldDB" id="A0A432WWU0"/>
<dbReference type="Proteomes" id="UP000286934">
    <property type="component" value="Unassembled WGS sequence"/>
</dbReference>
<dbReference type="InterPro" id="IPR033436">
    <property type="entry name" value="MucB/RseB_C"/>
</dbReference>
<evidence type="ECO:0000256" key="3">
    <source>
        <dbReference type="ARBA" id="ARBA00022729"/>
    </source>
</evidence>
<evidence type="ECO:0000256" key="1">
    <source>
        <dbReference type="ARBA" id="ARBA00004418"/>
    </source>
</evidence>
<dbReference type="Pfam" id="PF17188">
    <property type="entry name" value="MucB_RseB_C"/>
    <property type="match status" value="1"/>
</dbReference>
<protein>
    <recommendedName>
        <fullName evidence="10">Negative regulator of sigma E activity</fullName>
    </recommendedName>
</protein>
<feature type="domain" description="MucB/RseB N-terminal" evidence="6">
    <location>
        <begin position="48"/>
        <end position="217"/>
    </location>
</feature>
<reference evidence="9" key="1">
    <citation type="journal article" date="2018" name="Front. Microbiol.">
        <title>Genome-Based Analysis Reveals the Taxonomy and Diversity of the Family Idiomarinaceae.</title>
        <authorList>
            <person name="Liu Y."/>
            <person name="Lai Q."/>
            <person name="Shao Z."/>
        </authorList>
    </citation>
    <scope>NUCLEOTIDE SEQUENCE [LARGE SCALE GENOMIC DNA]</scope>
    <source>
        <strain evidence="9">AIS</strain>
    </source>
</reference>
<dbReference type="GO" id="GO:0030288">
    <property type="term" value="C:outer membrane-bounded periplasmic space"/>
    <property type="evidence" value="ECO:0007669"/>
    <property type="project" value="TreeGrafter"/>
</dbReference>
<dbReference type="EMBL" id="PIPP01000001">
    <property type="protein sequence ID" value="RUO38226.1"/>
    <property type="molecule type" value="Genomic_DNA"/>
</dbReference>
<evidence type="ECO:0000313" key="9">
    <source>
        <dbReference type="Proteomes" id="UP000286934"/>
    </source>
</evidence>
<evidence type="ECO:0000259" key="6">
    <source>
        <dbReference type="Pfam" id="PF03888"/>
    </source>
</evidence>
<organism evidence="8 9">
    <name type="scientific">Aliidiomarina shirensis</name>
    <dbReference type="NCBI Taxonomy" id="1048642"/>
    <lineage>
        <taxon>Bacteria</taxon>
        <taxon>Pseudomonadati</taxon>
        <taxon>Pseudomonadota</taxon>
        <taxon>Gammaproteobacteria</taxon>
        <taxon>Alteromonadales</taxon>
        <taxon>Idiomarinaceae</taxon>
        <taxon>Aliidiomarina</taxon>
    </lineage>
</organism>
<accession>A0A432WWU0</accession>